<evidence type="ECO:0000313" key="15">
    <source>
        <dbReference type="EMBL" id="LAB66221.1"/>
    </source>
</evidence>
<keyword evidence="5" id="KW-0107">Calcium channel</keyword>
<evidence type="ECO:0000313" key="16">
    <source>
        <dbReference type="EMBL" id="LAC20061.1"/>
    </source>
</evidence>
<dbReference type="GO" id="GO:0005262">
    <property type="term" value="F:calcium channel activity"/>
    <property type="evidence" value="ECO:0007669"/>
    <property type="project" value="UniProtKB-KW"/>
</dbReference>
<keyword evidence="9" id="KW-0966">Cell projection</keyword>
<accession>A0A2P2HWS1</accession>
<proteinExistence type="evidence at transcript level"/>
<feature type="transmembrane region" description="Helical" evidence="14">
    <location>
        <begin position="89"/>
        <end position="122"/>
    </location>
</feature>
<keyword evidence="10" id="KW-0407">Ion channel</keyword>
<evidence type="ECO:0000256" key="11">
    <source>
        <dbReference type="ARBA" id="ARBA00023329"/>
    </source>
</evidence>
<keyword evidence="11" id="KW-0968">Cytoplasmic vesicle</keyword>
<dbReference type="PANTHER" id="PTHR13314">
    <property type="entry name" value="CALCIUM CHANNEL FLOWER HOMOLOG"/>
    <property type="match status" value="1"/>
</dbReference>
<feature type="transmembrane region" description="Helical" evidence="14">
    <location>
        <begin position="20"/>
        <end position="45"/>
    </location>
</feature>
<dbReference type="GO" id="GO:0042734">
    <property type="term" value="C:presynaptic membrane"/>
    <property type="evidence" value="ECO:0007669"/>
    <property type="project" value="UniProtKB-SubCell"/>
</dbReference>
<evidence type="ECO:0000256" key="2">
    <source>
        <dbReference type="ARBA" id="ARBA00010023"/>
    </source>
</evidence>
<reference evidence="15" key="2">
    <citation type="journal article" date="2018" name="Biosci. Biotechnol. Biochem.">
        <title>Polysaccharide hydrolase of the hadal zone amphipods Hirondellea gigas.</title>
        <authorList>
            <person name="Kobayashi H."/>
            <person name="Nagahama T."/>
            <person name="Arai W."/>
            <person name="Sasagawa Y."/>
            <person name="Umeda M."/>
            <person name="Hayashi T."/>
            <person name="Nikaido I."/>
            <person name="Watanabe H."/>
            <person name="Oguri K."/>
            <person name="Kitazato H."/>
            <person name="Fujioka K."/>
            <person name="Kido Y."/>
            <person name="Takami H."/>
        </authorList>
    </citation>
    <scope>NUCLEOTIDE SEQUENCE</scope>
    <source>
        <tissue evidence="15">Whole body</tissue>
    </source>
</reference>
<dbReference type="GO" id="GO:0030672">
    <property type="term" value="C:synaptic vesicle membrane"/>
    <property type="evidence" value="ECO:0007669"/>
    <property type="project" value="UniProtKB-SubCell"/>
</dbReference>
<dbReference type="EMBL" id="IACT01000671">
    <property type="protein sequence ID" value="LAC20061.1"/>
    <property type="molecule type" value="mRNA"/>
</dbReference>
<dbReference type="PANTHER" id="PTHR13314:SF2">
    <property type="entry name" value="CALCIUM CHANNEL FLOWER HOMOLOG"/>
    <property type="match status" value="1"/>
</dbReference>
<organism evidence="15">
    <name type="scientific">Hirondellea gigas</name>
    <dbReference type="NCBI Taxonomy" id="1518452"/>
    <lineage>
        <taxon>Eukaryota</taxon>
        <taxon>Metazoa</taxon>
        <taxon>Ecdysozoa</taxon>
        <taxon>Arthropoda</taxon>
        <taxon>Crustacea</taxon>
        <taxon>Multicrustacea</taxon>
        <taxon>Malacostraca</taxon>
        <taxon>Eumalacostraca</taxon>
        <taxon>Peracarida</taxon>
        <taxon>Amphipoda</taxon>
        <taxon>Amphilochidea</taxon>
        <taxon>Lysianassida</taxon>
        <taxon>Lysianassidira</taxon>
        <taxon>Lysianassoidea</taxon>
        <taxon>Lysianassidae</taxon>
        <taxon>Hirondellea</taxon>
    </lineage>
</organism>
<evidence type="ECO:0000256" key="10">
    <source>
        <dbReference type="ARBA" id="ARBA00023303"/>
    </source>
</evidence>
<protein>
    <recommendedName>
        <fullName evidence="3">Calcium channel flower</fullName>
    </recommendedName>
</protein>
<evidence type="ECO:0000256" key="12">
    <source>
        <dbReference type="ARBA" id="ARBA00034111"/>
    </source>
</evidence>
<evidence type="ECO:0000256" key="9">
    <source>
        <dbReference type="ARBA" id="ARBA00023273"/>
    </source>
</evidence>
<evidence type="ECO:0000256" key="5">
    <source>
        <dbReference type="ARBA" id="ARBA00022673"/>
    </source>
</evidence>
<keyword evidence="4" id="KW-0109">Calcium transport</keyword>
<evidence type="ECO:0000256" key="4">
    <source>
        <dbReference type="ARBA" id="ARBA00022568"/>
    </source>
</evidence>
<evidence type="ECO:0000256" key="7">
    <source>
        <dbReference type="ARBA" id="ARBA00022989"/>
    </source>
</evidence>
<evidence type="ECO:0000256" key="13">
    <source>
        <dbReference type="ARBA" id="ARBA00046506"/>
    </source>
</evidence>
<evidence type="ECO:0000256" key="8">
    <source>
        <dbReference type="ARBA" id="ARBA00023136"/>
    </source>
</evidence>
<evidence type="ECO:0000256" key="1">
    <source>
        <dbReference type="ARBA" id="ARBA00004644"/>
    </source>
</evidence>
<keyword evidence="8 14" id="KW-0472">Membrane</keyword>
<keyword evidence="4" id="KW-0406">Ion transport</keyword>
<keyword evidence="4" id="KW-0813">Transport</keyword>
<keyword evidence="7 14" id="KW-1133">Transmembrane helix</keyword>
<evidence type="ECO:0000256" key="3">
    <source>
        <dbReference type="ARBA" id="ARBA00016120"/>
    </source>
</evidence>
<dbReference type="Pfam" id="PF10233">
    <property type="entry name" value="Cg6151-P"/>
    <property type="match status" value="1"/>
</dbReference>
<dbReference type="SMART" id="SM01077">
    <property type="entry name" value="Cg6151-P"/>
    <property type="match status" value="1"/>
</dbReference>
<dbReference type="GO" id="GO:0016192">
    <property type="term" value="P:vesicle-mediated transport"/>
    <property type="evidence" value="ECO:0007669"/>
    <property type="project" value="TreeGrafter"/>
</dbReference>
<name>A0A2P2HWS1_9CRUS</name>
<keyword evidence="6 14" id="KW-0812">Transmembrane</keyword>
<feature type="transmembrane region" description="Helical" evidence="14">
    <location>
        <begin position="52"/>
        <end position="77"/>
    </location>
</feature>
<reference evidence="16" key="1">
    <citation type="submission" date="2017-11" db="EMBL/GenBank/DDBJ databases">
        <title>The sensing device of the deep-sea amphipod.</title>
        <authorList>
            <person name="Kobayashi H."/>
            <person name="Nagahama T."/>
            <person name="Arai W."/>
            <person name="Sasagawa Y."/>
            <person name="Umeda M."/>
            <person name="Hayashi T."/>
            <person name="Nikaido I."/>
            <person name="Watanabe H."/>
            <person name="Oguri K."/>
            <person name="Kitazato H."/>
            <person name="Fujioka K."/>
            <person name="Kido Y."/>
            <person name="Takami H."/>
        </authorList>
    </citation>
    <scope>NUCLEOTIDE SEQUENCE</scope>
    <source>
        <tissue evidence="16">Whole body</tissue>
    </source>
</reference>
<keyword evidence="4" id="KW-0106">Calcium</keyword>
<comment type="subunit">
    <text evidence="13">Homomultimer. Associates with the dally/ magu complex.</text>
</comment>
<sequence>MSGAGPDGESPWWLKYGARGVGTAGGLIAMGLGFLNCLTLSAYCLGAGIYQLLAGFVVVSAEAPCCCMFIDFVQLYSKFVEDRPPWQKAALYCGLAIPGICLCPNLSIFFGSGFIFLTGVLYGMMALGKKGSRNDMIAAAQSTVPGGNATMKSTLVNMEAPLSTS</sequence>
<dbReference type="InterPro" id="IPR019365">
    <property type="entry name" value="TVP18/Ca-channel_flower"/>
</dbReference>
<comment type="similarity">
    <text evidence="2">Belongs to the calcium channel flower family.</text>
</comment>
<dbReference type="AlphaFoldDB" id="A0A2P2HWS1"/>
<dbReference type="EMBL" id="IACF01000446">
    <property type="protein sequence ID" value="LAB66221.1"/>
    <property type="molecule type" value="mRNA"/>
</dbReference>
<evidence type="ECO:0000256" key="14">
    <source>
        <dbReference type="SAM" id="Phobius"/>
    </source>
</evidence>
<evidence type="ECO:0000256" key="6">
    <source>
        <dbReference type="ARBA" id="ARBA00022692"/>
    </source>
</evidence>
<comment type="subcellular location">
    <subcellularLocation>
        <location evidence="1">Cytoplasmic vesicle</location>
        <location evidence="1">Secretory vesicle</location>
        <location evidence="1">Synaptic vesicle membrane</location>
        <topology evidence="1">Multi-pass membrane protein</topology>
    </subcellularLocation>
    <subcellularLocation>
        <location evidence="12">Presynaptic cell membrane</location>
    </subcellularLocation>
</comment>